<feature type="compositionally biased region" description="Low complexity" evidence="1">
    <location>
        <begin position="115"/>
        <end position="185"/>
    </location>
</feature>
<evidence type="ECO:0000256" key="2">
    <source>
        <dbReference type="SAM" id="Phobius"/>
    </source>
</evidence>
<organism evidence="3 4">
    <name type="scientific">Scyliorhinus torazame</name>
    <name type="common">Cloudy catshark</name>
    <name type="synonym">Catulus torazame</name>
    <dbReference type="NCBI Taxonomy" id="75743"/>
    <lineage>
        <taxon>Eukaryota</taxon>
        <taxon>Metazoa</taxon>
        <taxon>Chordata</taxon>
        <taxon>Craniata</taxon>
        <taxon>Vertebrata</taxon>
        <taxon>Chondrichthyes</taxon>
        <taxon>Elasmobranchii</taxon>
        <taxon>Galeomorphii</taxon>
        <taxon>Galeoidea</taxon>
        <taxon>Carcharhiniformes</taxon>
        <taxon>Scyliorhinidae</taxon>
        <taxon>Scyliorhinus</taxon>
    </lineage>
</organism>
<feature type="transmembrane region" description="Helical" evidence="2">
    <location>
        <begin position="214"/>
        <end position="233"/>
    </location>
</feature>
<name>A0A401P4G1_SCYTO</name>
<keyword evidence="2" id="KW-0472">Membrane</keyword>
<gene>
    <name evidence="3" type="ORF">scyTo_0015181</name>
</gene>
<sequence>MIANGTSADQFDLTVDPGAYMPNTEYNVTISGIETQVRVALSAVMNGSSFGSWMDNSSMCQGIYENRNTSMKYVWTSPGYPANNVKIRAYVKVSNKTYFLQYNLTNSITTATPNTSPSSGAMTTSAASNASPATGTMTTSAASNASPSSGAMTTSAASNANPSSGTMTTSAASNASPASGTMTTSAASNANVTNVNEATSTKPIVTTTANAMSAFKTSSGFVITLVFFVLIAVQQSLSQ</sequence>
<dbReference type="STRING" id="75743.A0A401P4G1"/>
<accession>A0A401P4G1</accession>
<proteinExistence type="predicted"/>
<dbReference type="OrthoDB" id="9950419at2759"/>
<dbReference type="Gene3D" id="2.60.40.4060">
    <property type="entry name" value="Reeler domain"/>
    <property type="match status" value="1"/>
</dbReference>
<keyword evidence="4" id="KW-1185">Reference proteome</keyword>
<comment type="caution">
    <text evidence="3">The sequence shown here is derived from an EMBL/GenBank/DDBJ whole genome shotgun (WGS) entry which is preliminary data.</text>
</comment>
<dbReference type="InterPro" id="IPR042307">
    <property type="entry name" value="Reeler_sf"/>
</dbReference>
<dbReference type="AlphaFoldDB" id="A0A401P4G1"/>
<evidence type="ECO:0000313" key="4">
    <source>
        <dbReference type="Proteomes" id="UP000288216"/>
    </source>
</evidence>
<keyword evidence="2" id="KW-1133">Transmembrane helix</keyword>
<evidence type="ECO:0000313" key="3">
    <source>
        <dbReference type="EMBL" id="GCB67980.1"/>
    </source>
</evidence>
<dbReference type="Proteomes" id="UP000288216">
    <property type="component" value="Unassembled WGS sequence"/>
</dbReference>
<feature type="region of interest" description="Disordered" evidence="1">
    <location>
        <begin position="109"/>
        <end position="185"/>
    </location>
</feature>
<dbReference type="OMA" id="YMANTEY"/>
<protein>
    <recommendedName>
        <fullName evidence="5">Reelin domain-containing protein</fullName>
    </recommendedName>
</protein>
<evidence type="ECO:0000256" key="1">
    <source>
        <dbReference type="SAM" id="MobiDB-lite"/>
    </source>
</evidence>
<dbReference type="EMBL" id="BFAA01008477">
    <property type="protein sequence ID" value="GCB67980.1"/>
    <property type="molecule type" value="Genomic_DNA"/>
</dbReference>
<keyword evidence="2" id="KW-0812">Transmembrane</keyword>
<evidence type="ECO:0008006" key="5">
    <source>
        <dbReference type="Google" id="ProtNLM"/>
    </source>
</evidence>
<reference evidence="3 4" key="1">
    <citation type="journal article" date="2018" name="Nat. Ecol. Evol.">
        <title>Shark genomes provide insights into elasmobranch evolution and the origin of vertebrates.</title>
        <authorList>
            <person name="Hara Y"/>
            <person name="Yamaguchi K"/>
            <person name="Onimaru K"/>
            <person name="Kadota M"/>
            <person name="Koyanagi M"/>
            <person name="Keeley SD"/>
            <person name="Tatsumi K"/>
            <person name="Tanaka K"/>
            <person name="Motone F"/>
            <person name="Kageyama Y"/>
            <person name="Nozu R"/>
            <person name="Adachi N"/>
            <person name="Nishimura O"/>
            <person name="Nakagawa R"/>
            <person name="Tanegashima C"/>
            <person name="Kiyatake I"/>
            <person name="Matsumoto R"/>
            <person name="Murakumo K"/>
            <person name="Nishida K"/>
            <person name="Terakita A"/>
            <person name="Kuratani S"/>
            <person name="Sato K"/>
            <person name="Hyodo S Kuraku.S."/>
        </authorList>
    </citation>
    <scope>NUCLEOTIDE SEQUENCE [LARGE SCALE GENOMIC DNA]</scope>
</reference>